<accession>A0A0V0YQE1</accession>
<dbReference type="InParanoid" id="A0A0V0YQE1"/>
<dbReference type="AlphaFoldDB" id="A0A0V0YQE1"/>
<reference evidence="1 2" key="1">
    <citation type="submission" date="2015-01" db="EMBL/GenBank/DDBJ databases">
        <title>Evolution of Trichinella species and genotypes.</title>
        <authorList>
            <person name="Korhonen P.K."/>
            <person name="Edoardo P."/>
            <person name="Giuseppe L.R."/>
            <person name="Gasser R.B."/>
        </authorList>
    </citation>
    <scope>NUCLEOTIDE SEQUENCE [LARGE SCALE GENOMIC DNA]</scope>
    <source>
        <strain evidence="1">ISS3</strain>
    </source>
</reference>
<name>A0A0V0YQE1_TRISP</name>
<sequence>MAFPYRGVLPPPSDVSQNHFTEMPKNVMLKKQTLIGWG</sequence>
<proteinExistence type="predicted"/>
<organism evidence="1 2">
    <name type="scientific">Trichinella spiralis</name>
    <name type="common">Trichina worm</name>
    <dbReference type="NCBI Taxonomy" id="6334"/>
    <lineage>
        <taxon>Eukaryota</taxon>
        <taxon>Metazoa</taxon>
        <taxon>Ecdysozoa</taxon>
        <taxon>Nematoda</taxon>
        <taxon>Enoplea</taxon>
        <taxon>Dorylaimia</taxon>
        <taxon>Trichinellida</taxon>
        <taxon>Trichinellidae</taxon>
        <taxon>Trichinella</taxon>
    </lineage>
</organism>
<comment type="caution">
    <text evidence="1">The sequence shown here is derived from an EMBL/GenBank/DDBJ whole genome shotgun (WGS) entry which is preliminary data.</text>
</comment>
<dbReference type="Proteomes" id="UP000054776">
    <property type="component" value="Unassembled WGS sequence"/>
</dbReference>
<gene>
    <name evidence="1" type="ORF">T01_11066</name>
</gene>
<dbReference type="EMBL" id="JYDH01006183">
    <property type="protein sequence ID" value="KRY02462.1"/>
    <property type="molecule type" value="Genomic_DNA"/>
</dbReference>
<keyword evidence="2" id="KW-1185">Reference proteome</keyword>
<evidence type="ECO:0000313" key="1">
    <source>
        <dbReference type="EMBL" id="KRY02462.1"/>
    </source>
</evidence>
<evidence type="ECO:0000313" key="2">
    <source>
        <dbReference type="Proteomes" id="UP000054776"/>
    </source>
</evidence>
<protein>
    <submittedName>
        <fullName evidence="1">Uncharacterized protein</fullName>
    </submittedName>
</protein>